<dbReference type="AlphaFoldDB" id="A0A1E3Q780"/>
<accession>A0A1E3Q780</accession>
<dbReference type="OrthoDB" id="2142759at2759"/>
<evidence type="ECO:0000313" key="3">
    <source>
        <dbReference type="Proteomes" id="UP000094385"/>
    </source>
</evidence>
<evidence type="ECO:0000313" key="2">
    <source>
        <dbReference type="EMBL" id="ODQ73354.1"/>
    </source>
</evidence>
<dbReference type="InterPro" id="IPR057203">
    <property type="entry name" value="DUF7881"/>
</dbReference>
<dbReference type="EMBL" id="KV454294">
    <property type="protein sequence ID" value="ODQ73354.1"/>
    <property type="molecule type" value="Genomic_DNA"/>
</dbReference>
<feature type="domain" description="DUF7881" evidence="1">
    <location>
        <begin position="9"/>
        <end position="79"/>
    </location>
</feature>
<gene>
    <name evidence="2" type="ORF">LIPSTDRAFT_3678</name>
</gene>
<reference evidence="2 3" key="1">
    <citation type="journal article" date="2016" name="Proc. Natl. Acad. Sci. U.S.A.">
        <title>Comparative genomics of biotechnologically important yeasts.</title>
        <authorList>
            <person name="Riley R."/>
            <person name="Haridas S."/>
            <person name="Wolfe K.H."/>
            <person name="Lopes M.R."/>
            <person name="Hittinger C.T."/>
            <person name="Goeker M."/>
            <person name="Salamov A.A."/>
            <person name="Wisecaver J.H."/>
            <person name="Long T.M."/>
            <person name="Calvey C.H."/>
            <person name="Aerts A.L."/>
            <person name="Barry K.W."/>
            <person name="Choi C."/>
            <person name="Clum A."/>
            <person name="Coughlan A.Y."/>
            <person name="Deshpande S."/>
            <person name="Douglass A.P."/>
            <person name="Hanson S.J."/>
            <person name="Klenk H.-P."/>
            <person name="LaButti K.M."/>
            <person name="Lapidus A."/>
            <person name="Lindquist E.A."/>
            <person name="Lipzen A.M."/>
            <person name="Meier-Kolthoff J.P."/>
            <person name="Ohm R.A."/>
            <person name="Otillar R.P."/>
            <person name="Pangilinan J.L."/>
            <person name="Peng Y."/>
            <person name="Rokas A."/>
            <person name="Rosa C.A."/>
            <person name="Scheuner C."/>
            <person name="Sibirny A.A."/>
            <person name="Slot J.C."/>
            <person name="Stielow J.B."/>
            <person name="Sun H."/>
            <person name="Kurtzman C.P."/>
            <person name="Blackwell M."/>
            <person name="Grigoriev I.V."/>
            <person name="Jeffries T.W."/>
        </authorList>
    </citation>
    <scope>NUCLEOTIDE SEQUENCE [LARGE SCALE GENOMIC DNA]</scope>
    <source>
        <strain evidence="2 3">NRRL Y-11557</strain>
    </source>
</reference>
<sequence>MALARARSRDVHFYLFSEPDKAIGGMKLNLSITEKVVLSMLDILIVASGPYKVTLRSTGVDLMRTDNALKPGHYDIRPYSRGNTMFITR</sequence>
<proteinExistence type="predicted"/>
<keyword evidence="3" id="KW-1185">Reference proteome</keyword>
<dbReference type="Proteomes" id="UP000094385">
    <property type="component" value="Unassembled WGS sequence"/>
</dbReference>
<evidence type="ECO:0000259" key="1">
    <source>
        <dbReference type="Pfam" id="PF25324"/>
    </source>
</evidence>
<name>A0A1E3Q780_LIPST</name>
<protein>
    <recommendedName>
        <fullName evidence="1">DUF7881 domain-containing protein</fullName>
    </recommendedName>
</protein>
<dbReference type="Pfam" id="PF25324">
    <property type="entry name" value="DUF7881"/>
    <property type="match status" value="1"/>
</dbReference>
<organism evidence="2 3">
    <name type="scientific">Lipomyces starkeyi NRRL Y-11557</name>
    <dbReference type="NCBI Taxonomy" id="675824"/>
    <lineage>
        <taxon>Eukaryota</taxon>
        <taxon>Fungi</taxon>
        <taxon>Dikarya</taxon>
        <taxon>Ascomycota</taxon>
        <taxon>Saccharomycotina</taxon>
        <taxon>Lipomycetes</taxon>
        <taxon>Lipomycetales</taxon>
        <taxon>Lipomycetaceae</taxon>
        <taxon>Lipomyces</taxon>
    </lineage>
</organism>